<dbReference type="PANTHER" id="PTHR10566">
    <property type="entry name" value="CHAPERONE-ACTIVITY OF BC1 COMPLEX CABC1 -RELATED"/>
    <property type="match status" value="1"/>
</dbReference>
<keyword evidence="5" id="KW-0808">Transferase</keyword>
<sequence>MRPPDPTPGVSSAADAPGGPGERVDTGSDGLDPELPEPELVGGVSDDSLPLRTRLRSLYRLFVVLGAFLPFAVALLRDRRRWLLFGDGRERTEADDRRRARKLRETLLDLGPAFIKFGQMLSTRPDVLPPAYVEELAALQDRVPPAPWPEAREVLEGELGPVDEVFAAFEREPISGASIGQVYVARLDEGGAAGRGPTDVAVKVLRPGVRPRVEADLRIIRTLLPLVTRLAPPGQRFTLENLADEYAATIRQEMDYAHEARRQELVRANFADDPGVRIPPVVAGLTTDRVIVSQYVEGTKISNVSTLRSMGVDTTELAERLLRTYIRMILEDGVFHADPHPGNLAVQADGTLVFYDFGLTGTLSERRRDELFEFYVAVASEDIEGVLDAFEGMGALDPDADRAFMRAGMQLAFDNLRGGEIDVNEVRELVEGFQGTLREFPMRLPRDLALMVRASTILEGVCYTLDDEFDFIEVVTDYIREEQGRESARQLLEIGLDRAGRVALALFQAPTGAERALDRLASGSVEATATVRDGGGVARRLAYRVLGGLLATTGVVMTALAYGFRDVVGTRILLLTAGGTAVVLALVVWSFRRNRTVSATPQFTRQRMRERQREE</sequence>
<proteinExistence type="inferred from homology"/>
<feature type="transmembrane region" description="Helical" evidence="3">
    <location>
        <begin position="570"/>
        <end position="591"/>
    </location>
</feature>
<keyword evidence="3" id="KW-0812">Transmembrane</keyword>
<dbReference type="InterPro" id="IPR050154">
    <property type="entry name" value="UbiB_kinase"/>
</dbReference>
<dbReference type="EMBL" id="QMDX01000011">
    <property type="protein sequence ID" value="TSD09653.1"/>
    <property type="molecule type" value="Genomic_DNA"/>
</dbReference>
<organism evidence="5 6">
    <name type="scientific">Haloglomus irregulare</name>
    <dbReference type="NCBI Taxonomy" id="2234134"/>
    <lineage>
        <taxon>Archaea</taxon>
        <taxon>Methanobacteriati</taxon>
        <taxon>Methanobacteriota</taxon>
        <taxon>Stenosarchaea group</taxon>
        <taxon>Halobacteria</taxon>
        <taxon>Halobacteriales</taxon>
        <taxon>Natronomonadaceae</taxon>
        <taxon>Haloglomus</taxon>
    </lineage>
</organism>
<dbReference type="SUPFAM" id="SSF56112">
    <property type="entry name" value="Protein kinase-like (PK-like)"/>
    <property type="match status" value="1"/>
</dbReference>
<dbReference type="InterPro" id="IPR011009">
    <property type="entry name" value="Kinase-like_dom_sf"/>
</dbReference>
<gene>
    <name evidence="5" type="ORF">DP107_14860</name>
</gene>
<protein>
    <submittedName>
        <fullName evidence="5">AarF/ABC1/UbiB kinase family protein</fullName>
    </submittedName>
</protein>
<comment type="similarity">
    <text evidence="1">Belongs to the protein kinase superfamily. ADCK protein kinase family.</text>
</comment>
<keyword evidence="3" id="KW-1133">Transmembrane helix</keyword>
<comment type="caution">
    <text evidence="5">The sequence shown here is derived from an EMBL/GenBank/DDBJ whole genome shotgun (WGS) entry which is preliminary data.</text>
</comment>
<dbReference type="OrthoDB" id="8087at2157"/>
<feature type="transmembrane region" description="Helical" evidence="3">
    <location>
        <begin position="541"/>
        <end position="564"/>
    </location>
</feature>
<name>A0A554MX05_9EURY</name>
<dbReference type="Pfam" id="PF03109">
    <property type="entry name" value="ABC1"/>
    <property type="match status" value="1"/>
</dbReference>
<evidence type="ECO:0000313" key="6">
    <source>
        <dbReference type="Proteomes" id="UP000319894"/>
    </source>
</evidence>
<dbReference type="AlphaFoldDB" id="A0A554MX05"/>
<evidence type="ECO:0000313" key="5">
    <source>
        <dbReference type="EMBL" id="TSD09653.1"/>
    </source>
</evidence>
<accession>A0A554MX05</accession>
<keyword evidence="3" id="KW-0472">Membrane</keyword>
<evidence type="ECO:0000259" key="4">
    <source>
        <dbReference type="Pfam" id="PF03109"/>
    </source>
</evidence>
<feature type="domain" description="ABC1 atypical kinase-like" evidence="4">
    <location>
        <begin position="139"/>
        <end position="387"/>
    </location>
</feature>
<dbReference type="Proteomes" id="UP000319894">
    <property type="component" value="Unassembled WGS sequence"/>
</dbReference>
<dbReference type="InterPro" id="IPR004147">
    <property type="entry name" value="ABC1_dom"/>
</dbReference>
<keyword evidence="5" id="KW-0418">Kinase</keyword>
<dbReference type="GO" id="GO:0016301">
    <property type="term" value="F:kinase activity"/>
    <property type="evidence" value="ECO:0007669"/>
    <property type="project" value="UniProtKB-KW"/>
</dbReference>
<feature type="region of interest" description="Disordered" evidence="2">
    <location>
        <begin position="1"/>
        <end position="43"/>
    </location>
</feature>
<dbReference type="PANTHER" id="PTHR10566:SF113">
    <property type="entry name" value="PROTEIN ACTIVITY OF BC1 COMPLEX KINASE 7, CHLOROPLASTIC"/>
    <property type="match status" value="1"/>
</dbReference>
<evidence type="ECO:0000256" key="2">
    <source>
        <dbReference type="SAM" id="MobiDB-lite"/>
    </source>
</evidence>
<evidence type="ECO:0000256" key="1">
    <source>
        <dbReference type="ARBA" id="ARBA00009670"/>
    </source>
</evidence>
<dbReference type="InParanoid" id="A0A554MX05"/>
<feature type="transmembrane region" description="Helical" evidence="3">
    <location>
        <begin position="58"/>
        <end position="76"/>
    </location>
</feature>
<evidence type="ECO:0000256" key="3">
    <source>
        <dbReference type="SAM" id="Phobius"/>
    </source>
</evidence>
<dbReference type="CDD" id="cd05121">
    <property type="entry name" value="ABC1_ADCK3-like"/>
    <property type="match status" value="1"/>
</dbReference>
<keyword evidence="6" id="KW-1185">Reference proteome</keyword>
<reference evidence="5 6" key="1">
    <citation type="submission" date="2018-06" db="EMBL/GenBank/DDBJ databases">
        <title>Natronomonas sp. F16-60 a new haloarchaeon isolated from a solar saltern of Isla Cristina, Huelva, Spain.</title>
        <authorList>
            <person name="Duran-Viseras A."/>
            <person name="Sanchez-Porro C."/>
            <person name="Ventosa A."/>
        </authorList>
    </citation>
    <scope>NUCLEOTIDE SEQUENCE [LARGE SCALE GENOMIC DNA]</scope>
    <source>
        <strain evidence="5 6">F16-60</strain>
    </source>
</reference>